<organism evidence="2 3">
    <name type="scientific">Macrophomina phaseolina</name>
    <dbReference type="NCBI Taxonomy" id="35725"/>
    <lineage>
        <taxon>Eukaryota</taxon>
        <taxon>Fungi</taxon>
        <taxon>Dikarya</taxon>
        <taxon>Ascomycota</taxon>
        <taxon>Pezizomycotina</taxon>
        <taxon>Dothideomycetes</taxon>
        <taxon>Dothideomycetes incertae sedis</taxon>
        <taxon>Botryosphaeriales</taxon>
        <taxon>Botryosphaeriaceae</taxon>
        <taxon>Macrophomina</taxon>
    </lineage>
</organism>
<dbReference type="InterPro" id="IPR050471">
    <property type="entry name" value="AB_hydrolase"/>
</dbReference>
<dbReference type="Pfam" id="PF00561">
    <property type="entry name" value="Abhydrolase_1"/>
    <property type="match status" value="1"/>
</dbReference>
<evidence type="ECO:0000259" key="1">
    <source>
        <dbReference type="Pfam" id="PF00561"/>
    </source>
</evidence>
<sequence>MSSPQEQQTSAAAVQTLTLPCGTRTLSYAIYGSSSPTAPTILYFHGFPASHAEAASYHAPALARGLRIVAPDRPGMGHSTFQPQRALLDWPADVLALADHLRLPSRVAILAVSGGAPYALACCAPASALRDRVAAVGIVSGLFPARLGLAGMLPDARALLWVAPWCPRLVQWGIEWGLGAPARDEANRAALEELVGRGMAARPPPDRRVWDEDEAGFRANLVESMRGALRESAAGAAWEARLFGCDWGFGLEQVAVRGGEGRRIVLWHGALDVNSPVAMAEKAAALMEGVAELRVEPEEAHASLAVRKVDEVLDTLKGLL</sequence>
<dbReference type="SUPFAM" id="SSF53474">
    <property type="entry name" value="alpha/beta-Hydrolases"/>
    <property type="match status" value="1"/>
</dbReference>
<evidence type="ECO:0000313" key="2">
    <source>
        <dbReference type="EMBL" id="KAH7042643.1"/>
    </source>
</evidence>
<dbReference type="InterPro" id="IPR000073">
    <property type="entry name" value="AB_hydrolase_1"/>
</dbReference>
<keyword evidence="3" id="KW-1185">Reference proteome</keyword>
<name>A0ABQ8G252_9PEZI</name>
<protein>
    <submittedName>
        <fullName evidence="2">Alpha/beta-hydrolase</fullName>
    </submittedName>
</protein>
<dbReference type="PANTHER" id="PTHR43433">
    <property type="entry name" value="HYDROLASE, ALPHA/BETA FOLD FAMILY PROTEIN"/>
    <property type="match status" value="1"/>
</dbReference>
<dbReference type="Gene3D" id="3.40.50.1820">
    <property type="entry name" value="alpha/beta hydrolase"/>
    <property type="match status" value="1"/>
</dbReference>
<dbReference type="InterPro" id="IPR029058">
    <property type="entry name" value="AB_hydrolase_fold"/>
</dbReference>
<proteinExistence type="predicted"/>
<reference evidence="2 3" key="1">
    <citation type="journal article" date="2021" name="Nat. Commun.">
        <title>Genetic determinants of endophytism in the Arabidopsis root mycobiome.</title>
        <authorList>
            <person name="Mesny F."/>
            <person name="Miyauchi S."/>
            <person name="Thiergart T."/>
            <person name="Pickel B."/>
            <person name="Atanasova L."/>
            <person name="Karlsson M."/>
            <person name="Huettel B."/>
            <person name="Barry K.W."/>
            <person name="Haridas S."/>
            <person name="Chen C."/>
            <person name="Bauer D."/>
            <person name="Andreopoulos W."/>
            <person name="Pangilinan J."/>
            <person name="LaButti K."/>
            <person name="Riley R."/>
            <person name="Lipzen A."/>
            <person name="Clum A."/>
            <person name="Drula E."/>
            <person name="Henrissat B."/>
            <person name="Kohler A."/>
            <person name="Grigoriev I.V."/>
            <person name="Martin F.M."/>
            <person name="Hacquard S."/>
        </authorList>
    </citation>
    <scope>NUCLEOTIDE SEQUENCE [LARGE SCALE GENOMIC DNA]</scope>
    <source>
        <strain evidence="2 3">MPI-SDFR-AT-0080</strain>
    </source>
</reference>
<gene>
    <name evidence="2" type="ORF">B0J12DRAFT_204208</name>
</gene>
<feature type="domain" description="AB hydrolase-1" evidence="1">
    <location>
        <begin position="39"/>
        <end position="141"/>
    </location>
</feature>
<evidence type="ECO:0000313" key="3">
    <source>
        <dbReference type="Proteomes" id="UP000774617"/>
    </source>
</evidence>
<dbReference type="EMBL" id="JAGTJR010000025">
    <property type="protein sequence ID" value="KAH7042643.1"/>
    <property type="molecule type" value="Genomic_DNA"/>
</dbReference>
<comment type="caution">
    <text evidence="2">The sequence shown here is derived from an EMBL/GenBank/DDBJ whole genome shotgun (WGS) entry which is preliminary data.</text>
</comment>
<dbReference type="PANTHER" id="PTHR43433:SF10">
    <property type="entry name" value="AB HYDROLASE-1 DOMAIN-CONTAINING PROTEIN"/>
    <property type="match status" value="1"/>
</dbReference>
<accession>A0ABQ8G252</accession>
<dbReference type="Proteomes" id="UP000774617">
    <property type="component" value="Unassembled WGS sequence"/>
</dbReference>